<dbReference type="PANTHER" id="PTHR46273">
    <property type="entry name" value="MYOSUPPRESSIN RECEPTOR 1, ISOFORM B-RELATED"/>
    <property type="match status" value="1"/>
</dbReference>
<comment type="subcellular location">
    <subcellularLocation>
        <location evidence="1">Membrane</location>
    </subcellularLocation>
</comment>
<evidence type="ECO:0000259" key="6">
    <source>
        <dbReference type="PROSITE" id="PS50262"/>
    </source>
</evidence>
<dbReference type="GO" id="GO:0008528">
    <property type="term" value="F:G protein-coupled peptide receptor activity"/>
    <property type="evidence" value="ECO:0007669"/>
    <property type="project" value="InterPro"/>
</dbReference>
<dbReference type="CDD" id="cd14978">
    <property type="entry name" value="7tmA_FMRFamide_R-like"/>
    <property type="match status" value="1"/>
</dbReference>
<evidence type="ECO:0000313" key="7">
    <source>
        <dbReference type="Proteomes" id="UP000492821"/>
    </source>
</evidence>
<dbReference type="Gene3D" id="1.20.1070.10">
    <property type="entry name" value="Rhodopsin 7-helix transmembrane proteins"/>
    <property type="match status" value="1"/>
</dbReference>
<dbReference type="Proteomes" id="UP000492821">
    <property type="component" value="Unassembled WGS sequence"/>
</dbReference>
<protein>
    <submittedName>
        <fullName evidence="8">G_PROTEIN_RECEP_F1_2 domain-containing protein</fullName>
    </submittedName>
</protein>
<dbReference type="InterPro" id="IPR017452">
    <property type="entry name" value="GPCR_Rhodpsn_7TM"/>
</dbReference>
<sequence>MSLQCEDDPKLFDFNNTSTKELLGMLTRFQRFYEPVHGLICVIICFFGILTNLIHVIVLTRPQMRVTAVNCLMTAVAICDMGTMASYLLYIYNFVLRKSRNDCENHFTFFWMAFLLVHMFMSICLHTTSLWLAVAMAFMRRMTLRVASLNSNWQRSQYAKRFAIVIFICVFVCSLPTLFVHEVIQMPYMWHPTGKCANAFPSNTSETIFTITIKKSALDHKCQKFKYNLWATGMLFKVIPCVLLMVLSCSLMMKLRDADRKRQQLLVSNSDNKRITSDRTTAMLLTILVVFIATEFPQGILALLNAVYTTDVHHYIYLTLGDVLDLLSLVNSSVNFVLYCLISSRYRHTFCQVILPVCLTSRLMPVKSQLTTQFYGNSECGVRVRAQNELPTGQTIVKKSSCRSCPDYSRLDAATGHCTLSVAPQNYEQSFCRRVEK</sequence>
<keyword evidence="2 5" id="KW-0812">Transmembrane</keyword>
<keyword evidence="7" id="KW-1185">Reference proteome</keyword>
<evidence type="ECO:0000256" key="4">
    <source>
        <dbReference type="ARBA" id="ARBA00023136"/>
    </source>
</evidence>
<evidence type="ECO:0000256" key="1">
    <source>
        <dbReference type="ARBA" id="ARBA00004370"/>
    </source>
</evidence>
<dbReference type="InterPro" id="IPR000276">
    <property type="entry name" value="GPCR_Rhodpsn"/>
</dbReference>
<evidence type="ECO:0000313" key="8">
    <source>
        <dbReference type="WBParaSite" id="Pan_g13357.t2"/>
    </source>
</evidence>
<dbReference type="PRINTS" id="PR00237">
    <property type="entry name" value="GPCRRHODOPSN"/>
</dbReference>
<dbReference type="Pfam" id="PF10324">
    <property type="entry name" value="7TM_GPCR_Srw"/>
    <property type="match status" value="1"/>
</dbReference>
<keyword evidence="3 5" id="KW-1133">Transmembrane helix</keyword>
<evidence type="ECO:0000256" key="2">
    <source>
        <dbReference type="ARBA" id="ARBA00022692"/>
    </source>
</evidence>
<keyword evidence="4 5" id="KW-0472">Membrane</keyword>
<accession>A0A7E4UVR6</accession>
<feature type="transmembrane region" description="Helical" evidence="5">
    <location>
        <begin position="110"/>
        <end position="138"/>
    </location>
</feature>
<dbReference type="InterPro" id="IPR053219">
    <property type="entry name" value="GPCR_Dmsr-1"/>
</dbReference>
<feature type="transmembrane region" description="Helical" evidence="5">
    <location>
        <begin position="158"/>
        <end position="180"/>
    </location>
</feature>
<dbReference type="AlphaFoldDB" id="A0A7E4UVR6"/>
<evidence type="ECO:0000256" key="5">
    <source>
        <dbReference type="SAM" id="Phobius"/>
    </source>
</evidence>
<feature type="transmembrane region" description="Helical" evidence="5">
    <location>
        <begin position="36"/>
        <end position="59"/>
    </location>
</feature>
<feature type="transmembrane region" description="Helical" evidence="5">
    <location>
        <begin position="314"/>
        <end position="342"/>
    </location>
</feature>
<evidence type="ECO:0000256" key="3">
    <source>
        <dbReference type="ARBA" id="ARBA00022989"/>
    </source>
</evidence>
<feature type="transmembrane region" description="Helical" evidence="5">
    <location>
        <begin position="282"/>
        <end position="308"/>
    </location>
</feature>
<feature type="domain" description="G-protein coupled receptors family 1 profile" evidence="6">
    <location>
        <begin position="51"/>
        <end position="339"/>
    </location>
</feature>
<dbReference type="GO" id="GO:0005886">
    <property type="term" value="C:plasma membrane"/>
    <property type="evidence" value="ECO:0007669"/>
    <property type="project" value="TreeGrafter"/>
</dbReference>
<dbReference type="WBParaSite" id="Pan_g13357.t2">
    <property type="protein sequence ID" value="Pan_g13357.t2"/>
    <property type="gene ID" value="Pan_g13357"/>
</dbReference>
<dbReference type="SUPFAM" id="SSF81321">
    <property type="entry name" value="Family A G protein-coupled receptor-like"/>
    <property type="match status" value="1"/>
</dbReference>
<dbReference type="PANTHER" id="PTHR46273:SF2">
    <property type="entry name" value="G-PROTEIN COUPLED RECEPTORS FAMILY 1 PROFILE DOMAIN-CONTAINING PROTEIN"/>
    <property type="match status" value="1"/>
</dbReference>
<reference evidence="7" key="1">
    <citation type="journal article" date="2013" name="Genetics">
        <title>The draft genome and transcriptome of Panagrellus redivivus are shaped by the harsh demands of a free-living lifestyle.</title>
        <authorList>
            <person name="Srinivasan J."/>
            <person name="Dillman A.R."/>
            <person name="Macchietto M.G."/>
            <person name="Heikkinen L."/>
            <person name="Lakso M."/>
            <person name="Fracchia K.M."/>
            <person name="Antoshechkin I."/>
            <person name="Mortazavi A."/>
            <person name="Wong G."/>
            <person name="Sternberg P.W."/>
        </authorList>
    </citation>
    <scope>NUCLEOTIDE SEQUENCE [LARGE SCALE GENOMIC DNA]</scope>
    <source>
        <strain evidence="7">MT8872</strain>
    </source>
</reference>
<feature type="transmembrane region" description="Helical" evidence="5">
    <location>
        <begin position="71"/>
        <end position="90"/>
    </location>
</feature>
<feature type="transmembrane region" description="Helical" evidence="5">
    <location>
        <begin position="234"/>
        <end position="253"/>
    </location>
</feature>
<dbReference type="PROSITE" id="PS50262">
    <property type="entry name" value="G_PROTEIN_RECEP_F1_2"/>
    <property type="match status" value="1"/>
</dbReference>
<organism evidence="7 8">
    <name type="scientific">Panagrellus redivivus</name>
    <name type="common">Microworm</name>
    <dbReference type="NCBI Taxonomy" id="6233"/>
    <lineage>
        <taxon>Eukaryota</taxon>
        <taxon>Metazoa</taxon>
        <taxon>Ecdysozoa</taxon>
        <taxon>Nematoda</taxon>
        <taxon>Chromadorea</taxon>
        <taxon>Rhabditida</taxon>
        <taxon>Tylenchina</taxon>
        <taxon>Panagrolaimomorpha</taxon>
        <taxon>Panagrolaimoidea</taxon>
        <taxon>Panagrolaimidae</taxon>
        <taxon>Panagrellus</taxon>
    </lineage>
</organism>
<reference evidence="8" key="2">
    <citation type="submission" date="2020-10" db="UniProtKB">
        <authorList>
            <consortium name="WormBaseParasite"/>
        </authorList>
    </citation>
    <scope>IDENTIFICATION</scope>
</reference>
<dbReference type="InterPro" id="IPR019427">
    <property type="entry name" value="7TM_GPCR_serpentine_rcpt_Srw"/>
</dbReference>
<proteinExistence type="predicted"/>
<name>A0A7E4UVR6_PANRE</name>